<feature type="compositionally biased region" description="Acidic residues" evidence="12">
    <location>
        <begin position="620"/>
        <end position="629"/>
    </location>
</feature>
<evidence type="ECO:0000313" key="16">
    <source>
        <dbReference type="EMBL" id="OJJ45497.1"/>
    </source>
</evidence>
<comment type="subcellular location">
    <subcellularLocation>
        <location evidence="1 11">Nucleus</location>
    </subcellularLocation>
</comment>
<dbReference type="STRING" id="1073090.A0A1L9SEH3"/>
<keyword evidence="17" id="KW-1185">Reference proteome</keyword>
<evidence type="ECO:0000259" key="15">
    <source>
        <dbReference type="Pfam" id="PF18296"/>
    </source>
</evidence>
<gene>
    <name evidence="16" type="ORF">ASPZODRAFT_134172</name>
</gene>
<feature type="region of interest" description="Disordered" evidence="12">
    <location>
        <begin position="1326"/>
        <end position="1373"/>
    </location>
</feature>
<dbReference type="GeneID" id="34609920"/>
<dbReference type="PANTHER" id="PTHR48249">
    <property type="entry name" value="MEDIATOR OF RNA POLYMERASE II TRANSCRIPTION SUBUNIT 13"/>
    <property type="match status" value="1"/>
</dbReference>
<feature type="compositionally biased region" description="Low complexity" evidence="12">
    <location>
        <begin position="915"/>
        <end position="928"/>
    </location>
</feature>
<evidence type="ECO:0000259" key="14">
    <source>
        <dbReference type="Pfam" id="PF11597"/>
    </source>
</evidence>
<evidence type="ECO:0000256" key="5">
    <source>
        <dbReference type="ARBA" id="ARBA00023015"/>
    </source>
</evidence>
<keyword evidence="8 11" id="KW-0539">Nucleus</keyword>
<dbReference type="VEuPathDB" id="FungiDB:ASPZODRAFT_134172"/>
<dbReference type="RefSeq" id="XP_022580007.1">
    <property type="nucleotide sequence ID" value="XM_022723455.1"/>
</dbReference>
<feature type="compositionally biased region" description="Polar residues" evidence="12">
    <location>
        <begin position="790"/>
        <end position="799"/>
    </location>
</feature>
<dbReference type="Pfam" id="PF11597">
    <property type="entry name" value="Med13_N"/>
    <property type="match status" value="1"/>
</dbReference>
<dbReference type="Proteomes" id="UP000184188">
    <property type="component" value="Unassembled WGS sequence"/>
</dbReference>
<dbReference type="PANTHER" id="PTHR48249:SF3">
    <property type="entry name" value="MEDIATOR OF RNA POLYMERASE II TRANSCRIPTION SUBUNIT 13"/>
    <property type="match status" value="1"/>
</dbReference>
<protein>
    <recommendedName>
        <fullName evidence="3 11">Mediator of RNA polymerase II transcription subunit 13</fullName>
    </recommendedName>
    <alternativeName>
        <fullName evidence="10 11">Mediator complex subunit 13</fullName>
    </alternativeName>
</protein>
<feature type="region of interest" description="Disordered" evidence="12">
    <location>
        <begin position="584"/>
        <end position="655"/>
    </location>
</feature>
<dbReference type="InterPro" id="IPR051139">
    <property type="entry name" value="Mediator_complx_sub13"/>
</dbReference>
<evidence type="ECO:0000256" key="11">
    <source>
        <dbReference type="RuleBase" id="RU364134"/>
    </source>
</evidence>
<dbReference type="InterPro" id="IPR041285">
    <property type="entry name" value="MID_MedPIWI"/>
</dbReference>
<keyword evidence="7 11" id="KW-0804">Transcription</keyword>
<evidence type="ECO:0000256" key="4">
    <source>
        <dbReference type="ARBA" id="ARBA00022491"/>
    </source>
</evidence>
<organism evidence="16 17">
    <name type="scientific">Penicilliopsis zonata CBS 506.65</name>
    <dbReference type="NCBI Taxonomy" id="1073090"/>
    <lineage>
        <taxon>Eukaryota</taxon>
        <taxon>Fungi</taxon>
        <taxon>Dikarya</taxon>
        <taxon>Ascomycota</taxon>
        <taxon>Pezizomycotina</taxon>
        <taxon>Eurotiomycetes</taxon>
        <taxon>Eurotiomycetidae</taxon>
        <taxon>Eurotiales</taxon>
        <taxon>Aspergillaceae</taxon>
        <taxon>Penicilliopsis</taxon>
    </lineage>
</organism>
<evidence type="ECO:0000256" key="3">
    <source>
        <dbReference type="ARBA" id="ARBA00019618"/>
    </source>
</evidence>
<dbReference type="GO" id="GO:0003713">
    <property type="term" value="F:transcription coactivator activity"/>
    <property type="evidence" value="ECO:0007669"/>
    <property type="project" value="TreeGrafter"/>
</dbReference>
<keyword evidence="4 11" id="KW-0678">Repressor</keyword>
<dbReference type="Pfam" id="PF18296">
    <property type="entry name" value="MID_MedPIWI"/>
    <property type="match status" value="1"/>
</dbReference>
<comment type="function">
    <text evidence="9 11">Component of the SRB8-11 complex. The SRB8-11 complex is a regulatory module of the Mediator complex which is itself involved in regulation of basal and activated RNA polymerase II-dependent transcription. The SRB8-11 complex may be involved in the transcriptional repression of a subset of genes regulated by Mediator. It may inhibit the association of the Mediator complex with RNA polymerase II to form the holoenzyme complex.</text>
</comment>
<accession>A0A1L9SEH3</accession>
<reference evidence="17" key="1">
    <citation type="journal article" date="2017" name="Genome Biol.">
        <title>Comparative genomics reveals high biological diversity and specific adaptations in the industrially and medically important fungal genus Aspergillus.</title>
        <authorList>
            <person name="de Vries R.P."/>
            <person name="Riley R."/>
            <person name="Wiebenga A."/>
            <person name="Aguilar-Osorio G."/>
            <person name="Amillis S."/>
            <person name="Uchima C.A."/>
            <person name="Anderluh G."/>
            <person name="Asadollahi M."/>
            <person name="Askin M."/>
            <person name="Barry K."/>
            <person name="Battaglia E."/>
            <person name="Bayram O."/>
            <person name="Benocci T."/>
            <person name="Braus-Stromeyer S.A."/>
            <person name="Caldana C."/>
            <person name="Canovas D."/>
            <person name="Cerqueira G.C."/>
            <person name="Chen F."/>
            <person name="Chen W."/>
            <person name="Choi C."/>
            <person name="Clum A."/>
            <person name="Dos Santos R.A."/>
            <person name="Damasio A.R."/>
            <person name="Diallinas G."/>
            <person name="Emri T."/>
            <person name="Fekete E."/>
            <person name="Flipphi M."/>
            <person name="Freyberg S."/>
            <person name="Gallo A."/>
            <person name="Gournas C."/>
            <person name="Habgood R."/>
            <person name="Hainaut M."/>
            <person name="Harispe M.L."/>
            <person name="Henrissat B."/>
            <person name="Hilden K.S."/>
            <person name="Hope R."/>
            <person name="Hossain A."/>
            <person name="Karabika E."/>
            <person name="Karaffa L."/>
            <person name="Karanyi Z."/>
            <person name="Krasevec N."/>
            <person name="Kuo A."/>
            <person name="Kusch H."/>
            <person name="LaButti K."/>
            <person name="Lagendijk E.L."/>
            <person name="Lapidus A."/>
            <person name="Levasseur A."/>
            <person name="Lindquist E."/>
            <person name="Lipzen A."/>
            <person name="Logrieco A.F."/>
            <person name="MacCabe A."/>
            <person name="Maekelae M.R."/>
            <person name="Malavazi I."/>
            <person name="Melin P."/>
            <person name="Meyer V."/>
            <person name="Mielnichuk N."/>
            <person name="Miskei M."/>
            <person name="Molnar A.P."/>
            <person name="Mule G."/>
            <person name="Ngan C.Y."/>
            <person name="Orejas M."/>
            <person name="Orosz E."/>
            <person name="Ouedraogo J.P."/>
            <person name="Overkamp K.M."/>
            <person name="Park H.-S."/>
            <person name="Perrone G."/>
            <person name="Piumi F."/>
            <person name="Punt P.J."/>
            <person name="Ram A.F."/>
            <person name="Ramon A."/>
            <person name="Rauscher S."/>
            <person name="Record E."/>
            <person name="Riano-Pachon D.M."/>
            <person name="Robert V."/>
            <person name="Roehrig J."/>
            <person name="Ruller R."/>
            <person name="Salamov A."/>
            <person name="Salih N.S."/>
            <person name="Samson R.A."/>
            <person name="Sandor E."/>
            <person name="Sanguinetti M."/>
            <person name="Schuetze T."/>
            <person name="Sepcic K."/>
            <person name="Shelest E."/>
            <person name="Sherlock G."/>
            <person name="Sophianopoulou V."/>
            <person name="Squina F.M."/>
            <person name="Sun H."/>
            <person name="Susca A."/>
            <person name="Todd R.B."/>
            <person name="Tsang A."/>
            <person name="Unkles S.E."/>
            <person name="van de Wiele N."/>
            <person name="van Rossen-Uffink D."/>
            <person name="Oliveira J.V."/>
            <person name="Vesth T.C."/>
            <person name="Visser J."/>
            <person name="Yu J.-H."/>
            <person name="Zhou M."/>
            <person name="Andersen M.R."/>
            <person name="Archer D.B."/>
            <person name="Baker S.E."/>
            <person name="Benoit I."/>
            <person name="Brakhage A.A."/>
            <person name="Braus G.H."/>
            <person name="Fischer R."/>
            <person name="Frisvad J.C."/>
            <person name="Goldman G.H."/>
            <person name="Houbraken J."/>
            <person name="Oakley B."/>
            <person name="Pocsi I."/>
            <person name="Scazzocchio C."/>
            <person name="Seiboth B."/>
            <person name="vanKuyk P.A."/>
            <person name="Wortman J."/>
            <person name="Dyer P.S."/>
            <person name="Grigoriev I.V."/>
        </authorList>
    </citation>
    <scope>NUCLEOTIDE SEQUENCE [LARGE SCALE GENOMIC DNA]</scope>
    <source>
        <strain evidence="17">CBS 506.65</strain>
    </source>
</reference>
<dbReference type="Pfam" id="PF06333">
    <property type="entry name" value="Med13_C"/>
    <property type="match status" value="1"/>
</dbReference>
<comment type="subunit">
    <text evidence="11">Component of the SRB8-11 complex, which itself associates with the Mediator complex.</text>
</comment>
<feature type="compositionally biased region" description="Polar residues" evidence="12">
    <location>
        <begin position="1347"/>
        <end position="1363"/>
    </location>
</feature>
<feature type="region of interest" description="Disordered" evidence="12">
    <location>
        <begin position="470"/>
        <end position="510"/>
    </location>
</feature>
<dbReference type="EMBL" id="KV878345">
    <property type="protein sequence ID" value="OJJ45497.1"/>
    <property type="molecule type" value="Genomic_DNA"/>
</dbReference>
<feature type="domain" description="Mediator complex subunit Med13 C-terminal" evidence="13">
    <location>
        <begin position="1164"/>
        <end position="1478"/>
    </location>
</feature>
<dbReference type="InterPro" id="IPR009401">
    <property type="entry name" value="Med13_C"/>
</dbReference>
<comment type="similarity">
    <text evidence="2 11">Belongs to the Mediator complex subunit 13 family.</text>
</comment>
<name>A0A1L9SEH3_9EURO</name>
<evidence type="ECO:0000256" key="1">
    <source>
        <dbReference type="ARBA" id="ARBA00004123"/>
    </source>
</evidence>
<evidence type="ECO:0000256" key="8">
    <source>
        <dbReference type="ARBA" id="ARBA00023242"/>
    </source>
</evidence>
<feature type="region of interest" description="Disordered" evidence="12">
    <location>
        <begin position="416"/>
        <end position="449"/>
    </location>
</feature>
<evidence type="ECO:0000256" key="12">
    <source>
        <dbReference type="SAM" id="MobiDB-lite"/>
    </source>
</evidence>
<proteinExistence type="inferred from homology"/>
<feature type="region of interest" description="Disordered" evidence="12">
    <location>
        <begin position="124"/>
        <end position="150"/>
    </location>
</feature>
<dbReference type="InterPro" id="IPR021643">
    <property type="entry name" value="Mediator_Med13_N"/>
</dbReference>
<evidence type="ECO:0000313" key="17">
    <source>
        <dbReference type="Proteomes" id="UP000184188"/>
    </source>
</evidence>
<keyword evidence="5 11" id="KW-0805">Transcription regulation</keyword>
<evidence type="ECO:0000256" key="2">
    <source>
        <dbReference type="ARBA" id="ARBA00009354"/>
    </source>
</evidence>
<evidence type="ECO:0000259" key="13">
    <source>
        <dbReference type="Pfam" id="PF06333"/>
    </source>
</evidence>
<feature type="region of interest" description="Disordered" evidence="12">
    <location>
        <begin position="915"/>
        <end position="935"/>
    </location>
</feature>
<dbReference type="GO" id="GO:0045944">
    <property type="term" value="P:positive regulation of transcription by RNA polymerase II"/>
    <property type="evidence" value="ECO:0007669"/>
    <property type="project" value="TreeGrafter"/>
</dbReference>
<evidence type="ECO:0000256" key="7">
    <source>
        <dbReference type="ARBA" id="ARBA00023163"/>
    </source>
</evidence>
<feature type="domain" description="Mediator complex subunit Med13 N-terminal" evidence="14">
    <location>
        <begin position="1"/>
        <end position="372"/>
    </location>
</feature>
<dbReference type="OrthoDB" id="103819at2759"/>
<dbReference type="GO" id="GO:0016592">
    <property type="term" value="C:mediator complex"/>
    <property type="evidence" value="ECO:0007669"/>
    <property type="project" value="InterPro"/>
</dbReference>
<feature type="domain" description="MID" evidence="15">
    <location>
        <begin position="984"/>
        <end position="1152"/>
    </location>
</feature>
<feature type="region of interest" description="Disordered" evidence="12">
    <location>
        <begin position="714"/>
        <end position="808"/>
    </location>
</feature>
<feature type="compositionally biased region" description="Basic and acidic residues" evidence="12">
    <location>
        <begin position="630"/>
        <end position="640"/>
    </location>
</feature>
<feature type="compositionally biased region" description="Low complexity" evidence="12">
    <location>
        <begin position="139"/>
        <end position="150"/>
    </location>
</feature>
<sequence length="1489" mass="162895">MDFPGGATTNIRVIDGFSTIYWRIYTEELTIASHAPEVPANGLTILKHLSRLKDLELRLRNLDCLVACLPRRLGLWVFSATPDFESLSSLYLAGNQDGSNRLHVDSSTLRVSASGNATSHDLMRNLSAEPQPPSTNNGAPQKPQAAQAPARRIDSYSGSAAIYATFVSAVTGAISLQLVRRHGAIPLGSRTLFTAVEQNGYESPQIANDDPASVPSLTTLQIQLTPIGKVIVSFQSVGQMGITRLLNVDSKATDLLNAPIGLDLWLSPNGTVARLTAVGVDRANIPSPTLSSMQGAGKDSSFITPMAKRNLWKSNVLGWLGNFGLALGSLEEELWVEVEVFDSFYARLAGESTSALPLKRFLWPARYCFRRTASDLSPSSYGASDGFSLLDDPLDFAQRWFSSVPNSIQEVIASDPSIHSEEHSQSKNQALTSPKAELSDGVESLSRTAEYPDLSTATLVYPTPPDGALSVGVNVPHGPETLHEEPTLNPPHLLNRPQGLGDPHGYPDDSAIQGLNPSSNLAIGSGLYDGDDDEDLFGEMNDKNFGSKGISDADFSFFDNPGFDDMGEDVTQSEDMLEPPKADFELEDAMPDPPSEVDSIHEMEVQSSPACPTPTAQPEPLEEASEPSPEEDRQHHDETRQTISPPLSPVEVKKILFAGEEQIGNHSTGRKQSHYDPVLFRQNLQDWNEKYGVEGKFMSAVGTAFPSEAAHTTKDIPTIGLPPRSKSLASTKDSLKIQGPSPTIARPPVRSDSVSSAGTSDSSEEVPSEAEISPVTLATLKRKRAHSDSGESAASSFGKSSVMPDQDPAMQKAGDSIFLGNFLSLLLDWSLMGYFSVSNSQISPALLRKEDQIHVAQILVDQITQSSLNHALDGRISLSDLENDSFSLRTVFEEPIFGGEIERLDLKSYVSLQESSTAPNTTTDPNTARQSTPNIQRKEPGKVAISKLPLPHLRLRRGQDFMEILPPGVAFWETFGLEPAYGPKDVSAYCIHPHIAPEAADAFLERLGLLYSRCGLGKHVRGDRCKKFEQGLGSWNVNMSGDSDYSSVMHLLMALCEELGTAFLQSPQTKENLVIYIINPFSHAVALTDICWAFWHLLQKYVSEASRQNIRQLDEIMLQVIPMDFIASSESLVVPTQSEYLSLALEVYSRCPLKDSRLSLVNATPPILLAENSPKTINFRLAAEATSPLQEAKSLHLAYSRSLDRRWITVAWSDSTGSFQRTMSYCLRFRGSTAARSLSEVRGEIWGATKTIMEKTQARWRLLIANTDPVEQEEIDVWVNLIDQYNQHRSLPLELVILNVNPVPDLHLEPPSLPLYTNILHPHTSSTPVTTPLPLPNALSPDPLGNAATTPTNSGNNPVNAATPTDGLPEPESESLLTDICDESWALILSHRLNYSPHLTEYRPALASGHLLRRKGPADNEGVFAANVNLVYTQRPYTSYDLLLREIIGMYRDLTTLARARGTRSAQRSTLPWHVATAVRAQELLSYVL</sequence>
<keyword evidence="6 11" id="KW-0010">Activator</keyword>
<evidence type="ECO:0000256" key="10">
    <source>
        <dbReference type="ARBA" id="ARBA00032008"/>
    </source>
</evidence>
<evidence type="ECO:0000256" key="9">
    <source>
        <dbReference type="ARBA" id="ARBA00025661"/>
    </source>
</evidence>
<evidence type="ECO:0000256" key="6">
    <source>
        <dbReference type="ARBA" id="ARBA00023159"/>
    </source>
</evidence>
<feature type="compositionally biased region" description="Low complexity" evidence="12">
    <location>
        <begin position="751"/>
        <end position="761"/>
    </location>
</feature>